<dbReference type="AlphaFoldDB" id="A0A2G9ZGR1"/>
<dbReference type="SUPFAM" id="SSF52980">
    <property type="entry name" value="Restriction endonuclease-like"/>
    <property type="match status" value="1"/>
</dbReference>
<dbReference type="Pfam" id="PF12705">
    <property type="entry name" value="PDDEXK_1"/>
    <property type="match status" value="1"/>
</dbReference>
<evidence type="ECO:0000259" key="1">
    <source>
        <dbReference type="Pfam" id="PF12705"/>
    </source>
</evidence>
<dbReference type="InterPro" id="IPR038726">
    <property type="entry name" value="PDDEXK_AddAB-type"/>
</dbReference>
<dbReference type="InterPro" id="IPR011335">
    <property type="entry name" value="Restrct_endonuc-II-like"/>
</dbReference>
<dbReference type="EMBL" id="PCSB01000036">
    <property type="protein sequence ID" value="PIP31760.1"/>
    <property type="molecule type" value="Genomic_DNA"/>
</dbReference>
<dbReference type="Proteomes" id="UP000230447">
    <property type="component" value="Unassembled WGS sequence"/>
</dbReference>
<dbReference type="InterPro" id="IPR011604">
    <property type="entry name" value="PDDEXK-like_dom_sf"/>
</dbReference>
<proteinExistence type="predicted"/>
<protein>
    <recommendedName>
        <fullName evidence="1">PD-(D/E)XK endonuclease-like domain-containing protein</fullName>
    </recommendedName>
</protein>
<accession>A0A2G9ZGR1</accession>
<reference evidence="2 3" key="1">
    <citation type="submission" date="2017-09" db="EMBL/GenBank/DDBJ databases">
        <title>Depth-based differentiation of microbial function through sediment-hosted aquifers and enrichment of novel symbionts in the deep terrestrial subsurface.</title>
        <authorList>
            <person name="Probst A.J."/>
            <person name="Ladd B."/>
            <person name="Jarett J.K."/>
            <person name="Geller-Mcgrath D.E."/>
            <person name="Sieber C.M."/>
            <person name="Emerson J.B."/>
            <person name="Anantharaman K."/>
            <person name="Thomas B.C."/>
            <person name="Malmstrom R."/>
            <person name="Stieglmeier M."/>
            <person name="Klingl A."/>
            <person name="Woyke T."/>
            <person name="Ryan C.M."/>
            <person name="Banfield J.F."/>
        </authorList>
    </citation>
    <scope>NUCLEOTIDE SEQUENCE [LARGE SCALE GENOMIC DNA]</scope>
    <source>
        <strain evidence="2">CG23_combo_of_CG06-09_8_20_14_all_37_87_8</strain>
    </source>
</reference>
<gene>
    <name evidence="2" type="ORF">COX24_01820</name>
</gene>
<organism evidence="2 3">
    <name type="scientific">bacterium (Candidatus Gribaldobacteria) CG23_combo_of_CG06-09_8_20_14_all_37_87_8</name>
    <dbReference type="NCBI Taxonomy" id="2014278"/>
    <lineage>
        <taxon>Bacteria</taxon>
        <taxon>Candidatus Gribaldobacteria</taxon>
    </lineage>
</organism>
<evidence type="ECO:0000313" key="2">
    <source>
        <dbReference type="EMBL" id="PIP31760.1"/>
    </source>
</evidence>
<evidence type="ECO:0000313" key="3">
    <source>
        <dbReference type="Proteomes" id="UP000230447"/>
    </source>
</evidence>
<feature type="domain" description="PD-(D/E)XK endonuclease-like" evidence="1">
    <location>
        <begin position="64"/>
        <end position="206"/>
    </location>
</feature>
<dbReference type="Gene3D" id="3.90.320.10">
    <property type="match status" value="1"/>
</dbReference>
<comment type="caution">
    <text evidence="2">The sequence shown here is derived from an EMBL/GenBank/DDBJ whole genome shotgun (WGS) entry which is preliminary data.</text>
</comment>
<sequence>MLKEIIDQFYRDNQEERVQTKFYASDVGKCHRAIFFKFKQAPKEKRDPRLMRIFEAGEWLHRYIYNVLYQSKIGVVTEVSMPQNDMISGRTDAIICLKGENYILDIKTMNGMQFKFLQGPKDEHQFQVQCYMHFFNLKKAILLYIDKDKQDLKEFLVDYDEKLTQVLLDGLTDLKSQIEKDVVPGALIDYPKNRQCAYCQYKGICKLAGKEELRWLLFKEKIESQPQIETLPFGTSKKIEMSDLPEQRQTWQTG</sequence>
<name>A0A2G9ZGR1_9BACT</name>